<dbReference type="GO" id="GO:0046872">
    <property type="term" value="F:metal ion binding"/>
    <property type="evidence" value="ECO:0007669"/>
    <property type="project" value="UniProtKB-KW"/>
</dbReference>
<dbReference type="InterPro" id="IPR037518">
    <property type="entry name" value="MPN"/>
</dbReference>
<organism evidence="8 9">
    <name type="scientific">Paenibacillus rhizosphaerae</name>
    <dbReference type="NCBI Taxonomy" id="297318"/>
    <lineage>
        <taxon>Bacteria</taxon>
        <taxon>Bacillati</taxon>
        <taxon>Bacillota</taxon>
        <taxon>Bacilli</taxon>
        <taxon>Bacillales</taxon>
        <taxon>Paenibacillaceae</taxon>
        <taxon>Paenibacillus</taxon>
    </lineage>
</organism>
<dbReference type="PANTHER" id="PTHR30471">
    <property type="entry name" value="DNA REPAIR PROTEIN RADC"/>
    <property type="match status" value="1"/>
</dbReference>
<dbReference type="CDD" id="cd08071">
    <property type="entry name" value="MPN_DUF2466"/>
    <property type="match status" value="1"/>
</dbReference>
<accession>A0A1R1E698</accession>
<gene>
    <name evidence="8" type="ORF">BK138_32320</name>
</gene>
<dbReference type="PROSITE" id="PS01302">
    <property type="entry name" value="UPF0758"/>
    <property type="match status" value="1"/>
</dbReference>
<dbReference type="STRING" id="297318.BK138_32320"/>
<keyword evidence="6" id="KW-0482">Metalloprotease</keyword>
<dbReference type="RefSeq" id="WP_076176402.1">
    <property type="nucleotide sequence ID" value="NZ_MRTP01000018.1"/>
</dbReference>
<dbReference type="GO" id="GO:0008237">
    <property type="term" value="F:metallopeptidase activity"/>
    <property type="evidence" value="ECO:0007669"/>
    <property type="project" value="UniProtKB-KW"/>
</dbReference>
<dbReference type="NCBIfam" id="TIGR00608">
    <property type="entry name" value="radc"/>
    <property type="match status" value="1"/>
</dbReference>
<evidence type="ECO:0000259" key="7">
    <source>
        <dbReference type="PROSITE" id="PS50249"/>
    </source>
</evidence>
<dbReference type="GO" id="GO:0006508">
    <property type="term" value="P:proteolysis"/>
    <property type="evidence" value="ECO:0007669"/>
    <property type="project" value="UniProtKB-KW"/>
</dbReference>
<evidence type="ECO:0000256" key="5">
    <source>
        <dbReference type="ARBA" id="ARBA00022833"/>
    </source>
</evidence>
<evidence type="ECO:0000256" key="2">
    <source>
        <dbReference type="ARBA" id="ARBA00022670"/>
    </source>
</evidence>
<protein>
    <submittedName>
        <fullName evidence="8">DNA repair protein RadC</fullName>
    </submittedName>
</protein>
<dbReference type="Pfam" id="PF04002">
    <property type="entry name" value="RadC"/>
    <property type="match status" value="1"/>
</dbReference>
<dbReference type="EMBL" id="MRTP01000018">
    <property type="protein sequence ID" value="OMF47320.1"/>
    <property type="molecule type" value="Genomic_DNA"/>
</dbReference>
<dbReference type="InterPro" id="IPR001405">
    <property type="entry name" value="UPF0758"/>
</dbReference>
<comment type="caution">
    <text evidence="8">The sequence shown here is derived from an EMBL/GenBank/DDBJ whole genome shotgun (WGS) entry which is preliminary data.</text>
</comment>
<dbReference type="Gene3D" id="3.40.140.10">
    <property type="entry name" value="Cytidine Deaminase, domain 2"/>
    <property type="match status" value="1"/>
</dbReference>
<name>A0A1R1E698_9BACL</name>
<dbReference type="AlphaFoldDB" id="A0A1R1E698"/>
<evidence type="ECO:0000313" key="8">
    <source>
        <dbReference type="EMBL" id="OMF47320.1"/>
    </source>
</evidence>
<keyword evidence="4" id="KW-0378">Hydrolase</keyword>
<dbReference type="SUPFAM" id="SSF102712">
    <property type="entry name" value="JAB1/MPN domain"/>
    <property type="match status" value="1"/>
</dbReference>
<keyword evidence="2" id="KW-0645">Protease</keyword>
<dbReference type="InterPro" id="IPR020891">
    <property type="entry name" value="UPF0758_CS"/>
</dbReference>
<evidence type="ECO:0000313" key="9">
    <source>
        <dbReference type="Proteomes" id="UP000187172"/>
    </source>
</evidence>
<keyword evidence="5" id="KW-0862">Zinc</keyword>
<dbReference type="InterPro" id="IPR025657">
    <property type="entry name" value="RadC_JAB"/>
</dbReference>
<evidence type="ECO:0000256" key="4">
    <source>
        <dbReference type="ARBA" id="ARBA00022801"/>
    </source>
</evidence>
<dbReference type="PROSITE" id="PS50249">
    <property type="entry name" value="MPN"/>
    <property type="match status" value="1"/>
</dbReference>
<keyword evidence="3" id="KW-0479">Metal-binding</keyword>
<sequence>MVSINIFSVKQVKEKGARYDLDSKVIRSPRDAHLIIETVLDLGHEAAEKFGILTLNTKNAIAGIHVLSLGSLNAAVVHPREVFKAAILNNAASIICFHNHPSGDPSPSQEDLSLTRRLVEVGAVMGIEVIDHIIVGEQRFVSMKEQGMM</sequence>
<comment type="similarity">
    <text evidence="1">Belongs to the UPF0758 family.</text>
</comment>
<evidence type="ECO:0000256" key="6">
    <source>
        <dbReference type="ARBA" id="ARBA00023049"/>
    </source>
</evidence>
<evidence type="ECO:0000256" key="1">
    <source>
        <dbReference type="ARBA" id="ARBA00010243"/>
    </source>
</evidence>
<proteinExistence type="inferred from homology"/>
<reference evidence="8 9" key="1">
    <citation type="submission" date="2016-11" db="EMBL/GenBank/DDBJ databases">
        <title>Paenibacillus species isolates.</title>
        <authorList>
            <person name="Beno S.M."/>
        </authorList>
    </citation>
    <scope>NUCLEOTIDE SEQUENCE [LARGE SCALE GENOMIC DNA]</scope>
    <source>
        <strain evidence="8 9">FSL R5-0378</strain>
    </source>
</reference>
<keyword evidence="9" id="KW-1185">Reference proteome</keyword>
<feature type="domain" description="MPN" evidence="7">
    <location>
        <begin position="25"/>
        <end position="149"/>
    </location>
</feature>
<evidence type="ECO:0000256" key="3">
    <source>
        <dbReference type="ARBA" id="ARBA00022723"/>
    </source>
</evidence>
<dbReference type="PANTHER" id="PTHR30471:SF3">
    <property type="entry name" value="UPF0758 PROTEIN YEES-RELATED"/>
    <property type="match status" value="1"/>
</dbReference>
<dbReference type="Proteomes" id="UP000187172">
    <property type="component" value="Unassembled WGS sequence"/>
</dbReference>